<dbReference type="GO" id="GO:0005615">
    <property type="term" value="C:extracellular space"/>
    <property type="evidence" value="ECO:0007669"/>
    <property type="project" value="TreeGrafter"/>
</dbReference>
<feature type="signal peptide" evidence="4">
    <location>
        <begin position="1"/>
        <end position="17"/>
    </location>
</feature>
<dbReference type="InterPro" id="IPR010562">
    <property type="entry name" value="Haemolymph_juvenile_hormone-bd"/>
</dbReference>
<keyword evidence="2" id="KW-0090">Biological rhythms</keyword>
<accession>A0AAW1U366</accession>
<organism evidence="5 6">
    <name type="scientific">Henosepilachna vigintioctopunctata</name>
    <dbReference type="NCBI Taxonomy" id="420089"/>
    <lineage>
        <taxon>Eukaryota</taxon>
        <taxon>Metazoa</taxon>
        <taxon>Ecdysozoa</taxon>
        <taxon>Arthropoda</taxon>
        <taxon>Hexapoda</taxon>
        <taxon>Insecta</taxon>
        <taxon>Pterygota</taxon>
        <taxon>Neoptera</taxon>
        <taxon>Endopterygota</taxon>
        <taxon>Coleoptera</taxon>
        <taxon>Polyphaga</taxon>
        <taxon>Cucujiformia</taxon>
        <taxon>Coccinelloidea</taxon>
        <taxon>Coccinellidae</taxon>
        <taxon>Epilachninae</taxon>
        <taxon>Epilachnini</taxon>
        <taxon>Henosepilachna</taxon>
    </lineage>
</organism>
<keyword evidence="6" id="KW-1185">Reference proteome</keyword>
<sequence length="243" mass="28244">MMKILMSIVLFAHFINARDLPNYLIPLKCPRDNNFQKCFIESANKGIPLVARGDPDFHIPKMSPMEIPFLQLISTPNLQLNFTNIKVHGLEHLRMVDLRIFWDKNMYTSIFTADNITIEGNYVARGQVMIMPIRGNGHFTMMMNDATFKTTVMSGQIERNGEKYYHLDDFRLDYNIKKLSFNFENLFEGNKELGDQLNKFLNDNWDLILTDFGPGIAKTVSDIIRNIYEQVGKEVPSKYFIKE</sequence>
<gene>
    <name evidence="5" type="ORF">WA026_005441</name>
</gene>
<dbReference type="Proteomes" id="UP001431783">
    <property type="component" value="Unassembled WGS sequence"/>
</dbReference>
<evidence type="ECO:0000256" key="1">
    <source>
        <dbReference type="ARBA" id="ARBA00022729"/>
    </source>
</evidence>
<dbReference type="Pfam" id="PF06585">
    <property type="entry name" value="JHBP"/>
    <property type="match status" value="1"/>
</dbReference>
<dbReference type="GO" id="GO:0007623">
    <property type="term" value="P:circadian rhythm"/>
    <property type="evidence" value="ECO:0007669"/>
    <property type="project" value="UniProtKB-ARBA"/>
</dbReference>
<feature type="chain" id="PRO_5043553563" evidence="4">
    <location>
        <begin position="18"/>
        <end position="243"/>
    </location>
</feature>
<dbReference type="SMART" id="SM00700">
    <property type="entry name" value="JHBP"/>
    <property type="match status" value="1"/>
</dbReference>
<dbReference type="PANTHER" id="PTHR11008">
    <property type="entry name" value="PROTEIN TAKEOUT-LIKE PROTEIN"/>
    <property type="match status" value="1"/>
</dbReference>
<proteinExistence type="inferred from homology"/>
<reference evidence="5 6" key="1">
    <citation type="submission" date="2023-03" db="EMBL/GenBank/DDBJ databases">
        <title>Genome insight into feeding habits of ladybird beetles.</title>
        <authorList>
            <person name="Li H.-S."/>
            <person name="Huang Y.-H."/>
            <person name="Pang H."/>
        </authorList>
    </citation>
    <scope>NUCLEOTIDE SEQUENCE [LARGE SCALE GENOMIC DNA]</scope>
    <source>
        <strain evidence="5">SYSU_2023b</strain>
        <tissue evidence="5">Whole body</tissue>
    </source>
</reference>
<protein>
    <submittedName>
        <fullName evidence="5">Uncharacterized protein</fullName>
    </submittedName>
</protein>
<comment type="caution">
    <text evidence="5">The sequence shown here is derived from an EMBL/GenBank/DDBJ whole genome shotgun (WGS) entry which is preliminary data.</text>
</comment>
<keyword evidence="1 4" id="KW-0732">Signal</keyword>
<dbReference type="EMBL" id="JARQZJ010000032">
    <property type="protein sequence ID" value="KAK9874610.1"/>
    <property type="molecule type" value="Genomic_DNA"/>
</dbReference>
<name>A0AAW1U366_9CUCU</name>
<dbReference type="PANTHER" id="PTHR11008:SF32">
    <property type="entry name" value="CIRCADIAN CLOCK-CONTROLLED PROTEIN DAYWAKE-RELATED"/>
    <property type="match status" value="1"/>
</dbReference>
<dbReference type="FunFam" id="3.15.10.30:FF:000001">
    <property type="entry name" value="Takeout-like protein 1"/>
    <property type="match status" value="1"/>
</dbReference>
<dbReference type="Gene3D" id="3.15.10.30">
    <property type="entry name" value="Haemolymph juvenile hormone binding protein"/>
    <property type="match status" value="1"/>
</dbReference>
<evidence type="ECO:0000256" key="2">
    <source>
        <dbReference type="ARBA" id="ARBA00023108"/>
    </source>
</evidence>
<dbReference type="AlphaFoldDB" id="A0AAW1U366"/>
<evidence type="ECO:0000313" key="5">
    <source>
        <dbReference type="EMBL" id="KAK9874610.1"/>
    </source>
</evidence>
<comment type="similarity">
    <text evidence="3">Belongs to the TO family.</text>
</comment>
<dbReference type="InterPro" id="IPR038606">
    <property type="entry name" value="To_sf"/>
</dbReference>
<evidence type="ECO:0000256" key="3">
    <source>
        <dbReference type="ARBA" id="ARBA00060902"/>
    </source>
</evidence>
<evidence type="ECO:0000256" key="4">
    <source>
        <dbReference type="SAM" id="SignalP"/>
    </source>
</evidence>
<evidence type="ECO:0000313" key="6">
    <source>
        <dbReference type="Proteomes" id="UP001431783"/>
    </source>
</evidence>